<comment type="catalytic activity">
    <reaction evidence="6">
        <text>a thymidine in DNA + NAD(+) = an N-(ADP-alpha-D-ribosyl)-thymidine in DNA + nicotinamide + H(+)</text>
        <dbReference type="Rhea" id="RHEA:71651"/>
        <dbReference type="Rhea" id="RHEA-COMP:13556"/>
        <dbReference type="Rhea" id="RHEA-COMP:18051"/>
        <dbReference type="ChEBI" id="CHEBI:15378"/>
        <dbReference type="ChEBI" id="CHEBI:17154"/>
        <dbReference type="ChEBI" id="CHEBI:57540"/>
        <dbReference type="ChEBI" id="CHEBI:137386"/>
        <dbReference type="ChEBI" id="CHEBI:191199"/>
    </reaction>
</comment>
<name>A0A6P0DQR0_RHILE</name>
<reference evidence="8 9" key="1">
    <citation type="submission" date="2020-01" db="EMBL/GenBank/DDBJ databases">
        <title>Rhizobium genotypes associated with high levels of biological nitrogen fixation by grain legumes in a temperate-maritime cropping system.</title>
        <authorList>
            <person name="Maluk M."/>
            <person name="Francesc Ferrando Molina F."/>
            <person name="Lopez Del Egido L."/>
            <person name="Lafos M."/>
            <person name="Langarica-Fuentes A."/>
            <person name="Gebre Yohannes G."/>
            <person name="Young M.W."/>
            <person name="Martin P."/>
            <person name="Gantlett R."/>
            <person name="Kenicer G."/>
            <person name="Hawes C."/>
            <person name="Begg G.S."/>
            <person name="Quilliam R.S."/>
            <person name="Squire G.R."/>
            <person name="Poole P.S."/>
            <person name="Young P.W."/>
            <person name="Iannetta P.M."/>
            <person name="James E.K."/>
        </authorList>
    </citation>
    <scope>NUCLEOTIDE SEQUENCE [LARGE SCALE GENOMIC DNA]</scope>
    <source>
        <strain evidence="8 9">JHI944</strain>
    </source>
</reference>
<evidence type="ECO:0000256" key="4">
    <source>
        <dbReference type="ARBA" id="ARBA00022695"/>
    </source>
</evidence>
<comment type="caution">
    <text evidence="8">The sequence shown here is derived from an EMBL/GenBank/DDBJ whole genome shotgun (WGS) entry which is preliminary data.</text>
</comment>
<dbReference type="Proteomes" id="UP000471409">
    <property type="component" value="Unassembled WGS sequence"/>
</dbReference>
<sequence length="237" mass="26658">MPKRFIFRMVDHRDCARFFKDGELRSKNHPQAQLCHQASYAEIVSRRGGPGLSTPAGHVINDHVAFYFSPLTGMAFAIHSGHVNSLSPDGALLGKATMDDRVFFVANVENFRDSGREYWFSNIACNSLAPAPSFTDNLDAIENHVAWDLFDESPIAGRITEIGYTGCTTWQHNRDDPPRYQNRKQKRMAEFLVRDAVPLSMFDCIICKSGLIKTAVEGMMQATNVDLPIYVKPGCYY</sequence>
<keyword evidence="1 6" id="KW-1277">Toxin-antitoxin system</keyword>
<evidence type="ECO:0000256" key="6">
    <source>
        <dbReference type="PROSITE-ProRule" id="PRU01362"/>
    </source>
</evidence>
<dbReference type="AlphaFoldDB" id="A0A6P0DQR0"/>
<comment type="similarity">
    <text evidence="6">Belongs to the DarT ADP-ribosyltransferase family.</text>
</comment>
<evidence type="ECO:0000313" key="9">
    <source>
        <dbReference type="Proteomes" id="UP000471409"/>
    </source>
</evidence>
<feature type="domain" description="DarT" evidence="7">
    <location>
        <begin position="4"/>
        <end position="237"/>
    </location>
</feature>
<proteinExistence type="inferred from homology"/>
<dbReference type="GO" id="GO:0003677">
    <property type="term" value="F:DNA binding"/>
    <property type="evidence" value="ECO:0007669"/>
    <property type="project" value="UniProtKB-UniRule"/>
</dbReference>
<evidence type="ECO:0000256" key="2">
    <source>
        <dbReference type="ARBA" id="ARBA00022676"/>
    </source>
</evidence>
<protein>
    <submittedName>
        <fullName evidence="8">DUF4433 domain-containing protein</fullName>
    </submittedName>
</protein>
<keyword evidence="2 6" id="KW-0328">Glycosyltransferase</keyword>
<feature type="binding site" evidence="6">
    <location>
        <position position="47"/>
    </location>
    <ligand>
        <name>NAD(+)</name>
        <dbReference type="ChEBI" id="CHEBI:57540"/>
    </ligand>
</feature>
<dbReference type="InterPro" id="IPR029494">
    <property type="entry name" value="DarT"/>
</dbReference>
<feature type="active site" evidence="6">
    <location>
        <position position="190"/>
    </location>
</feature>
<dbReference type="RefSeq" id="WP_204347714.1">
    <property type="nucleotide sequence ID" value="NZ_WXXP01000025.1"/>
</dbReference>
<dbReference type="GO" id="GO:0016779">
    <property type="term" value="F:nucleotidyltransferase activity"/>
    <property type="evidence" value="ECO:0007669"/>
    <property type="project" value="UniProtKB-UniRule"/>
</dbReference>
<organism evidence="8 9">
    <name type="scientific">Rhizobium leguminosarum</name>
    <dbReference type="NCBI Taxonomy" id="384"/>
    <lineage>
        <taxon>Bacteria</taxon>
        <taxon>Pseudomonadati</taxon>
        <taxon>Pseudomonadota</taxon>
        <taxon>Alphaproteobacteria</taxon>
        <taxon>Hyphomicrobiales</taxon>
        <taxon>Rhizobiaceae</taxon>
        <taxon>Rhizobium/Agrobacterium group</taxon>
        <taxon>Rhizobium</taxon>
    </lineage>
</organism>
<keyword evidence="4 6" id="KW-0548">Nucleotidyltransferase</keyword>
<gene>
    <name evidence="8" type="ORF">GUK36_33790</name>
</gene>
<evidence type="ECO:0000313" key="8">
    <source>
        <dbReference type="EMBL" id="NEK54360.1"/>
    </source>
</evidence>
<accession>A0A6P0DQR0</accession>
<dbReference type="Pfam" id="PF14487">
    <property type="entry name" value="DarT"/>
    <property type="match status" value="1"/>
</dbReference>
<evidence type="ECO:0000259" key="7">
    <source>
        <dbReference type="PROSITE" id="PS52018"/>
    </source>
</evidence>
<feature type="binding site" evidence="6">
    <location>
        <begin position="8"/>
        <end position="10"/>
    </location>
    <ligand>
        <name>NAD(+)</name>
        <dbReference type="ChEBI" id="CHEBI:57540"/>
    </ligand>
</feature>
<comment type="caution">
    <text evidence="6">Lacks conserved residue(s) required for the propagation of feature annotation.</text>
</comment>
<evidence type="ECO:0000256" key="5">
    <source>
        <dbReference type="ARBA" id="ARBA00023125"/>
    </source>
</evidence>
<dbReference type="GO" id="GO:0016757">
    <property type="term" value="F:glycosyltransferase activity"/>
    <property type="evidence" value="ECO:0007669"/>
    <property type="project" value="UniProtKB-UniRule"/>
</dbReference>
<feature type="active site" description="Proton acceptor" evidence="6">
    <location>
        <position position="47"/>
    </location>
</feature>
<dbReference type="EMBL" id="WXXP01000025">
    <property type="protein sequence ID" value="NEK54360.1"/>
    <property type="molecule type" value="Genomic_DNA"/>
</dbReference>
<dbReference type="PROSITE" id="PS52018">
    <property type="entry name" value="DART"/>
    <property type="match status" value="1"/>
</dbReference>
<evidence type="ECO:0000256" key="1">
    <source>
        <dbReference type="ARBA" id="ARBA00022649"/>
    </source>
</evidence>
<keyword evidence="5 6" id="KW-0238">DNA-binding</keyword>
<evidence type="ECO:0000256" key="3">
    <source>
        <dbReference type="ARBA" id="ARBA00022679"/>
    </source>
</evidence>
<keyword evidence="3 6" id="KW-0808">Transferase</keyword>